<dbReference type="GO" id="GO:0003777">
    <property type="term" value="F:microtubule motor activity"/>
    <property type="evidence" value="ECO:0007669"/>
    <property type="project" value="InterPro"/>
</dbReference>
<keyword evidence="2" id="KW-0505">Motor protein</keyword>
<dbReference type="InterPro" id="IPR001752">
    <property type="entry name" value="Kinesin_motor_dom"/>
</dbReference>
<dbReference type="GO" id="GO:0005524">
    <property type="term" value="F:ATP binding"/>
    <property type="evidence" value="ECO:0007669"/>
    <property type="project" value="InterPro"/>
</dbReference>
<dbReference type="PANTHER" id="PTHR47972">
    <property type="entry name" value="KINESIN-LIKE PROTEIN KLP-3"/>
    <property type="match status" value="1"/>
</dbReference>
<reference evidence="5 6" key="1">
    <citation type="journal article" date="2022" name="Nat. Plants">
        <title>Genomes of leafy and leafless Platanthera orchids illuminate the evolution of mycoheterotrophy.</title>
        <authorList>
            <person name="Li M.H."/>
            <person name="Liu K.W."/>
            <person name="Li Z."/>
            <person name="Lu H.C."/>
            <person name="Ye Q.L."/>
            <person name="Zhang D."/>
            <person name="Wang J.Y."/>
            <person name="Li Y.F."/>
            <person name="Zhong Z.M."/>
            <person name="Liu X."/>
            <person name="Yu X."/>
            <person name="Liu D.K."/>
            <person name="Tu X.D."/>
            <person name="Liu B."/>
            <person name="Hao Y."/>
            <person name="Liao X.Y."/>
            <person name="Jiang Y.T."/>
            <person name="Sun W.H."/>
            <person name="Chen J."/>
            <person name="Chen Y.Q."/>
            <person name="Ai Y."/>
            <person name="Zhai J.W."/>
            <person name="Wu S.S."/>
            <person name="Zhou Z."/>
            <person name="Hsiao Y.Y."/>
            <person name="Wu W.L."/>
            <person name="Chen Y.Y."/>
            <person name="Lin Y.F."/>
            <person name="Hsu J.L."/>
            <person name="Li C.Y."/>
            <person name="Wang Z.W."/>
            <person name="Zhao X."/>
            <person name="Zhong W.Y."/>
            <person name="Ma X.K."/>
            <person name="Ma L."/>
            <person name="Huang J."/>
            <person name="Chen G.Z."/>
            <person name="Huang M.Z."/>
            <person name="Huang L."/>
            <person name="Peng D.H."/>
            <person name="Luo Y.B."/>
            <person name="Zou S.Q."/>
            <person name="Chen S.P."/>
            <person name="Lan S."/>
            <person name="Tsai W.C."/>
            <person name="Van de Peer Y."/>
            <person name="Liu Z.J."/>
        </authorList>
    </citation>
    <scope>NUCLEOTIDE SEQUENCE [LARGE SCALE GENOMIC DNA]</scope>
    <source>
        <strain evidence="5">Lor287</strain>
    </source>
</reference>
<dbReference type="EMBL" id="JBBWWQ010000015">
    <property type="protein sequence ID" value="KAK8928858.1"/>
    <property type="molecule type" value="Genomic_DNA"/>
</dbReference>
<dbReference type="InterPro" id="IPR027640">
    <property type="entry name" value="Kinesin-like_fam"/>
</dbReference>
<comment type="similarity">
    <text evidence="3">Belongs to the TRAFAC class myosin-kinesin ATPase superfamily. Kinesin family.</text>
</comment>
<evidence type="ECO:0000256" key="1">
    <source>
        <dbReference type="ARBA" id="ARBA00022701"/>
    </source>
</evidence>
<dbReference type="GO" id="GO:0007018">
    <property type="term" value="P:microtubule-based movement"/>
    <property type="evidence" value="ECO:0007669"/>
    <property type="project" value="InterPro"/>
</dbReference>
<sequence length="121" mass="13623">MFALSSKRSYIPYRNSKLTYLLQDSLGGSAKTIMFVQINPSETDLTETLSSLNFASRVSEISLGPAKKQADKPRDCRASHGKAKVLDQKLKAREPSCSSKVKEHKNSEFIAQQKQRCWNKN</sequence>
<feature type="domain" description="Kinesin motor" evidence="4">
    <location>
        <begin position="1"/>
        <end position="61"/>
    </location>
</feature>
<dbReference type="Gene3D" id="1.20.58.1980">
    <property type="match status" value="1"/>
</dbReference>
<evidence type="ECO:0000256" key="3">
    <source>
        <dbReference type="PROSITE-ProRule" id="PRU00283"/>
    </source>
</evidence>
<evidence type="ECO:0000313" key="5">
    <source>
        <dbReference type="EMBL" id="KAK8928858.1"/>
    </source>
</evidence>
<accession>A0AAP0G0B8</accession>
<dbReference type="Pfam" id="PF00225">
    <property type="entry name" value="Kinesin"/>
    <property type="match status" value="1"/>
</dbReference>
<evidence type="ECO:0000313" key="6">
    <source>
        <dbReference type="Proteomes" id="UP001418222"/>
    </source>
</evidence>
<keyword evidence="6" id="KW-1185">Reference proteome</keyword>
<proteinExistence type="inferred from homology"/>
<name>A0AAP0G0B8_9ASPA</name>
<dbReference type="AlphaFoldDB" id="A0AAP0G0B8"/>
<keyword evidence="1" id="KW-0493">Microtubule</keyword>
<comment type="caution">
    <text evidence="5">The sequence shown here is derived from an EMBL/GenBank/DDBJ whole genome shotgun (WGS) entry which is preliminary data.</text>
</comment>
<dbReference type="GO" id="GO:0008017">
    <property type="term" value="F:microtubule binding"/>
    <property type="evidence" value="ECO:0007669"/>
    <property type="project" value="InterPro"/>
</dbReference>
<gene>
    <name evidence="5" type="primary">ATK4</name>
    <name evidence="5" type="ORF">KSP39_PZI017471</name>
</gene>
<protein>
    <submittedName>
        <fullName evidence="5">Kinesin-4</fullName>
    </submittedName>
</protein>
<dbReference type="SUPFAM" id="SSF52540">
    <property type="entry name" value="P-loop containing nucleoside triphosphate hydrolases"/>
    <property type="match status" value="1"/>
</dbReference>
<dbReference type="PANTHER" id="PTHR47972:SF28">
    <property type="entry name" value="KINESIN-LIKE PROTEIN KLP-3"/>
    <property type="match status" value="1"/>
</dbReference>
<dbReference type="GO" id="GO:0005874">
    <property type="term" value="C:microtubule"/>
    <property type="evidence" value="ECO:0007669"/>
    <property type="project" value="UniProtKB-KW"/>
</dbReference>
<dbReference type="InterPro" id="IPR027417">
    <property type="entry name" value="P-loop_NTPase"/>
</dbReference>
<evidence type="ECO:0000259" key="4">
    <source>
        <dbReference type="PROSITE" id="PS50067"/>
    </source>
</evidence>
<comment type="caution">
    <text evidence="3">Lacks conserved residue(s) required for the propagation of feature annotation.</text>
</comment>
<dbReference type="PROSITE" id="PS50067">
    <property type="entry name" value="KINESIN_MOTOR_2"/>
    <property type="match status" value="1"/>
</dbReference>
<dbReference type="Proteomes" id="UP001418222">
    <property type="component" value="Unassembled WGS sequence"/>
</dbReference>
<organism evidence="5 6">
    <name type="scientific">Platanthera zijinensis</name>
    <dbReference type="NCBI Taxonomy" id="2320716"/>
    <lineage>
        <taxon>Eukaryota</taxon>
        <taxon>Viridiplantae</taxon>
        <taxon>Streptophyta</taxon>
        <taxon>Embryophyta</taxon>
        <taxon>Tracheophyta</taxon>
        <taxon>Spermatophyta</taxon>
        <taxon>Magnoliopsida</taxon>
        <taxon>Liliopsida</taxon>
        <taxon>Asparagales</taxon>
        <taxon>Orchidaceae</taxon>
        <taxon>Orchidoideae</taxon>
        <taxon>Orchideae</taxon>
        <taxon>Orchidinae</taxon>
        <taxon>Platanthera</taxon>
    </lineage>
</organism>
<evidence type="ECO:0000256" key="2">
    <source>
        <dbReference type="ARBA" id="ARBA00023175"/>
    </source>
</evidence>